<dbReference type="Proteomes" id="UP000823775">
    <property type="component" value="Unassembled WGS sequence"/>
</dbReference>
<comment type="caution">
    <text evidence="1">The sequence shown here is derived from an EMBL/GenBank/DDBJ whole genome shotgun (WGS) entry which is preliminary data.</text>
</comment>
<accession>A0ABS8SG70</accession>
<name>A0ABS8SG70_DATST</name>
<keyword evidence="2" id="KW-1185">Reference proteome</keyword>
<sequence>MEVEEKPEEILPLDVKDYEDLGLIIELDEGETSFERSNIDFNTLFSDFPFDEEKEIDFYPDREILPADDRLSELEKWMELNYPDQREFIDIPGYEDDTLMDLGSWMGINYLHQKEINHSAHQMMNQTPEKWIDISPPVKCDQGESSTGTSGAAAQNNWDFEPLLCKELDRRDSALLALSSEQ</sequence>
<dbReference type="EMBL" id="JACEIK010000485">
    <property type="protein sequence ID" value="MCD7457895.1"/>
    <property type="molecule type" value="Genomic_DNA"/>
</dbReference>
<evidence type="ECO:0000313" key="2">
    <source>
        <dbReference type="Proteomes" id="UP000823775"/>
    </source>
</evidence>
<proteinExistence type="predicted"/>
<reference evidence="1 2" key="1">
    <citation type="journal article" date="2021" name="BMC Genomics">
        <title>Datura genome reveals duplications of psychoactive alkaloid biosynthetic genes and high mutation rate following tissue culture.</title>
        <authorList>
            <person name="Rajewski A."/>
            <person name="Carter-House D."/>
            <person name="Stajich J."/>
            <person name="Litt A."/>
        </authorList>
    </citation>
    <scope>NUCLEOTIDE SEQUENCE [LARGE SCALE GENOMIC DNA]</scope>
    <source>
        <strain evidence="1">AR-01</strain>
    </source>
</reference>
<organism evidence="1 2">
    <name type="scientific">Datura stramonium</name>
    <name type="common">Jimsonweed</name>
    <name type="synonym">Common thornapple</name>
    <dbReference type="NCBI Taxonomy" id="4076"/>
    <lineage>
        <taxon>Eukaryota</taxon>
        <taxon>Viridiplantae</taxon>
        <taxon>Streptophyta</taxon>
        <taxon>Embryophyta</taxon>
        <taxon>Tracheophyta</taxon>
        <taxon>Spermatophyta</taxon>
        <taxon>Magnoliopsida</taxon>
        <taxon>eudicotyledons</taxon>
        <taxon>Gunneridae</taxon>
        <taxon>Pentapetalae</taxon>
        <taxon>asterids</taxon>
        <taxon>lamiids</taxon>
        <taxon>Solanales</taxon>
        <taxon>Solanaceae</taxon>
        <taxon>Solanoideae</taxon>
        <taxon>Datureae</taxon>
        <taxon>Datura</taxon>
    </lineage>
</organism>
<gene>
    <name evidence="1" type="ORF">HAX54_036532</name>
</gene>
<protein>
    <submittedName>
        <fullName evidence="1">Uncharacterized protein</fullName>
    </submittedName>
</protein>
<evidence type="ECO:0000313" key="1">
    <source>
        <dbReference type="EMBL" id="MCD7457895.1"/>
    </source>
</evidence>